<gene>
    <name evidence="1" type="ORF">ENS31_03660</name>
</gene>
<dbReference type="Gene3D" id="2.40.160.20">
    <property type="match status" value="1"/>
</dbReference>
<dbReference type="AlphaFoldDB" id="A0A7V2ZIK0"/>
<accession>A0A7V2ZIK0</accession>
<sequence length="216" mass="24108">MKKIFFILGLILVIPLTNLNAQRIGKLAPEKEPEIYPDNAWGIDIMFGESGFGLGTFLRREIGGNFTAFADISFAEAKDEREIEYIDYFGQTFVIGKKNRVFQLPLVFGLQYRLFKGDIADNLRPYISAGAGPTLVITTPYEEEFFSAFGNAQSKFALGGYVGIGANFGIDKSSLVGLSVRYFRVQFFDDGVESLFGRFKDNLSGFFIALNLGLMY</sequence>
<protein>
    <recommendedName>
        <fullName evidence="2">Outer membrane protein beta-barrel domain-containing protein</fullName>
    </recommendedName>
</protein>
<dbReference type="EMBL" id="DSUJ01000008">
    <property type="protein sequence ID" value="HFI90614.1"/>
    <property type="molecule type" value="Genomic_DNA"/>
</dbReference>
<organism evidence="1">
    <name type="scientific">Ignavibacterium album</name>
    <dbReference type="NCBI Taxonomy" id="591197"/>
    <lineage>
        <taxon>Bacteria</taxon>
        <taxon>Pseudomonadati</taxon>
        <taxon>Ignavibacteriota</taxon>
        <taxon>Ignavibacteria</taxon>
        <taxon>Ignavibacteriales</taxon>
        <taxon>Ignavibacteriaceae</taxon>
        <taxon>Ignavibacterium</taxon>
    </lineage>
</organism>
<dbReference type="SUPFAM" id="SSF56925">
    <property type="entry name" value="OMPA-like"/>
    <property type="match status" value="1"/>
</dbReference>
<proteinExistence type="predicted"/>
<evidence type="ECO:0008006" key="2">
    <source>
        <dbReference type="Google" id="ProtNLM"/>
    </source>
</evidence>
<evidence type="ECO:0000313" key="1">
    <source>
        <dbReference type="EMBL" id="HFI90614.1"/>
    </source>
</evidence>
<dbReference type="InterPro" id="IPR011250">
    <property type="entry name" value="OMP/PagP_B-barrel"/>
</dbReference>
<name>A0A7V2ZIK0_9BACT</name>
<comment type="caution">
    <text evidence="1">The sequence shown here is derived from an EMBL/GenBank/DDBJ whole genome shotgun (WGS) entry which is preliminary data.</text>
</comment>
<reference evidence="1" key="1">
    <citation type="journal article" date="2020" name="mSystems">
        <title>Genome- and Community-Level Interaction Insights into Carbon Utilization and Element Cycling Functions of Hydrothermarchaeota in Hydrothermal Sediment.</title>
        <authorList>
            <person name="Zhou Z."/>
            <person name="Liu Y."/>
            <person name="Xu W."/>
            <person name="Pan J."/>
            <person name="Luo Z.H."/>
            <person name="Li M."/>
        </authorList>
    </citation>
    <scope>NUCLEOTIDE SEQUENCE [LARGE SCALE GENOMIC DNA]</scope>
    <source>
        <strain evidence="1">SpSt-479</strain>
    </source>
</reference>